<accession>A0A8J5FG94</accession>
<dbReference type="AlphaFoldDB" id="A0A8J5FG94"/>
<feature type="compositionally biased region" description="Basic and acidic residues" evidence="1">
    <location>
        <begin position="75"/>
        <end position="85"/>
    </location>
</feature>
<sequence>MDGVKAEDFFAYGLWPRQARQHHKQASFNIRVVNVNTIPGLNTLGVSMAQFREDGAGEGAREGVDELVVREMEDVESRQGAKEVGNRPCEGSIDGGKVDESNRGSDVLGEAPGGEREIV</sequence>
<dbReference type="EMBL" id="JACMSC010000014">
    <property type="protein sequence ID" value="KAG6488832.1"/>
    <property type="molecule type" value="Genomic_DNA"/>
</dbReference>
<organism evidence="2 3">
    <name type="scientific">Zingiber officinale</name>
    <name type="common">Ginger</name>
    <name type="synonym">Amomum zingiber</name>
    <dbReference type="NCBI Taxonomy" id="94328"/>
    <lineage>
        <taxon>Eukaryota</taxon>
        <taxon>Viridiplantae</taxon>
        <taxon>Streptophyta</taxon>
        <taxon>Embryophyta</taxon>
        <taxon>Tracheophyta</taxon>
        <taxon>Spermatophyta</taxon>
        <taxon>Magnoliopsida</taxon>
        <taxon>Liliopsida</taxon>
        <taxon>Zingiberales</taxon>
        <taxon>Zingiberaceae</taxon>
        <taxon>Zingiber</taxon>
    </lineage>
</organism>
<dbReference type="Gene3D" id="2.60.120.10">
    <property type="entry name" value="Jelly Rolls"/>
    <property type="match status" value="1"/>
</dbReference>
<dbReference type="Proteomes" id="UP000734854">
    <property type="component" value="Unassembled WGS sequence"/>
</dbReference>
<keyword evidence="3" id="KW-1185">Reference proteome</keyword>
<feature type="region of interest" description="Disordered" evidence="1">
    <location>
        <begin position="75"/>
        <end position="119"/>
    </location>
</feature>
<protein>
    <submittedName>
        <fullName evidence="2">Uncharacterized protein</fullName>
    </submittedName>
</protein>
<comment type="caution">
    <text evidence="2">The sequence shown here is derived from an EMBL/GenBank/DDBJ whole genome shotgun (WGS) entry which is preliminary data.</text>
</comment>
<dbReference type="InterPro" id="IPR014710">
    <property type="entry name" value="RmlC-like_jellyroll"/>
</dbReference>
<reference evidence="2 3" key="1">
    <citation type="submission" date="2020-08" db="EMBL/GenBank/DDBJ databases">
        <title>Plant Genome Project.</title>
        <authorList>
            <person name="Zhang R.-G."/>
        </authorList>
    </citation>
    <scope>NUCLEOTIDE SEQUENCE [LARGE SCALE GENOMIC DNA]</scope>
    <source>
        <tissue evidence="2">Rhizome</tissue>
    </source>
</reference>
<gene>
    <name evidence="2" type="ORF">ZIOFF_050083</name>
</gene>
<evidence type="ECO:0000256" key="1">
    <source>
        <dbReference type="SAM" id="MobiDB-lite"/>
    </source>
</evidence>
<name>A0A8J5FG94_ZINOF</name>
<proteinExistence type="predicted"/>
<evidence type="ECO:0000313" key="2">
    <source>
        <dbReference type="EMBL" id="KAG6488832.1"/>
    </source>
</evidence>
<evidence type="ECO:0000313" key="3">
    <source>
        <dbReference type="Proteomes" id="UP000734854"/>
    </source>
</evidence>